<dbReference type="FunFam" id="3.40.50.150:FF:000288">
    <property type="entry name" value="Spermine/spermidine synthase, putative"/>
    <property type="match status" value="1"/>
</dbReference>
<gene>
    <name evidence="2" type="ORF">GP486_005217</name>
</gene>
<protein>
    <recommendedName>
        <fullName evidence="4">Spermine/spermidine synthase</fullName>
    </recommendedName>
</protein>
<evidence type="ECO:0008006" key="4">
    <source>
        <dbReference type="Google" id="ProtNLM"/>
    </source>
</evidence>
<evidence type="ECO:0000313" key="3">
    <source>
        <dbReference type="Proteomes" id="UP000750711"/>
    </source>
</evidence>
<organism evidence="2 3">
    <name type="scientific">Trichoglossum hirsutum</name>
    <dbReference type="NCBI Taxonomy" id="265104"/>
    <lineage>
        <taxon>Eukaryota</taxon>
        <taxon>Fungi</taxon>
        <taxon>Dikarya</taxon>
        <taxon>Ascomycota</taxon>
        <taxon>Pezizomycotina</taxon>
        <taxon>Geoglossomycetes</taxon>
        <taxon>Geoglossales</taxon>
        <taxon>Geoglossaceae</taxon>
        <taxon>Trichoglossum</taxon>
    </lineage>
</organism>
<dbReference type="SUPFAM" id="SSF53335">
    <property type="entry name" value="S-adenosyl-L-methionine-dependent methyltransferases"/>
    <property type="match status" value="1"/>
</dbReference>
<evidence type="ECO:0000256" key="1">
    <source>
        <dbReference type="SAM" id="MobiDB-lite"/>
    </source>
</evidence>
<name>A0A9P8L9L7_9PEZI</name>
<comment type="caution">
    <text evidence="2">The sequence shown here is derived from an EMBL/GenBank/DDBJ whole genome shotgun (WGS) entry which is preliminary data.</text>
</comment>
<evidence type="ECO:0000313" key="2">
    <source>
        <dbReference type="EMBL" id="KAH0556995.1"/>
    </source>
</evidence>
<accession>A0A9P8L9L7</accession>
<dbReference type="InterPro" id="IPR029063">
    <property type="entry name" value="SAM-dependent_MTases_sf"/>
</dbReference>
<dbReference type="AlphaFoldDB" id="A0A9P8L9L7"/>
<keyword evidence="3" id="KW-1185">Reference proteome</keyword>
<dbReference type="NCBIfam" id="NF037959">
    <property type="entry name" value="MFS_SpdSyn"/>
    <property type="match status" value="1"/>
</dbReference>
<proteinExistence type="predicted"/>
<dbReference type="CDD" id="cd02440">
    <property type="entry name" value="AdoMet_MTases"/>
    <property type="match status" value="1"/>
</dbReference>
<dbReference type="Proteomes" id="UP000750711">
    <property type="component" value="Unassembled WGS sequence"/>
</dbReference>
<feature type="region of interest" description="Disordered" evidence="1">
    <location>
        <begin position="1"/>
        <end position="22"/>
    </location>
</feature>
<reference evidence="2" key="1">
    <citation type="submission" date="2021-03" db="EMBL/GenBank/DDBJ databases">
        <title>Comparative genomics and phylogenomic investigation of the class Geoglossomycetes provide insights into ecological specialization and systematics.</title>
        <authorList>
            <person name="Melie T."/>
            <person name="Pirro S."/>
            <person name="Miller A.N."/>
            <person name="Quandt A."/>
        </authorList>
    </citation>
    <scope>NUCLEOTIDE SEQUENCE</scope>
    <source>
        <strain evidence="2">CAQ_001_2017</strain>
    </source>
</reference>
<sequence length="520" mass="58245">MRAEKRRSRTPGSSGSSGTSRKIFRRARRLTSVRTKEISSLLKAFFYYYGAIKGPVITEGLTYYPLLYLSISSAAQTLTTLDLGGLLTRQNPILANFASGSGCFWLFRNMEKVAASFLRDHRPASASFFLNRSGLQYVLWALYVLLSPSKWLFLTVPALLHSALWNVHNPLFHTTALLNSTLQTQSNYQILARRDSLTGYLSVLDNTKDRFRILRCDHSILGGEWLLPPRGREHESKVREPVYAVFVMLEAVRLIETAESTQDMGDNGTPAKDGGETALVIGLGVGTSATALIAHGINTTIVEIDPVVYEFAQQYFGLPPNHTSVIEDAVAFVAAAKTQGPRYNYIIHDVFTGGAEPAALFTVDFISSLRDLLLPKGTIAINYGGDLFTPSARLIVRTIKEVFPVCRIFREIATPSPAELSSKKRDFTNLVVFCTKSDKPFSFRNPTEDDYLESHARRNYLRPKYEVNQELFQAEGDEGQTGVLRAGEAMRMLEKWQEHSALGHWAIMRTVIPDKVWENW</sequence>
<dbReference type="Pfam" id="PF01564">
    <property type="entry name" value="Spermine_synth"/>
    <property type="match status" value="1"/>
</dbReference>
<dbReference type="EMBL" id="JAGHQM010000947">
    <property type="protein sequence ID" value="KAH0556995.1"/>
    <property type="molecule type" value="Genomic_DNA"/>
</dbReference>
<feature type="compositionally biased region" description="Low complexity" evidence="1">
    <location>
        <begin position="10"/>
        <end position="21"/>
    </location>
</feature>
<dbReference type="Gene3D" id="3.40.50.150">
    <property type="entry name" value="Vaccinia Virus protein VP39"/>
    <property type="match status" value="1"/>
</dbReference>